<sequence>MAPFAIFLFSLLTLLHRVTPDPPAIEKNALLLFITKLEHDASYKWLKSESPCSWKGVFCDPTNTTVIQLILSDAKLTGEIQTYTIGRLSNLLVLSLRNNYLRGSIPDDFSDLTLNELYLQDNIFSGQLPDINSDDLDKFNVSNNDLNCSIPWSLSKFQDSAFSGNQNLCGSPLQISCNWSEITCPYRYERHRVYVSTVGTIGFVFLAVLGLLFLIVLCYLRKKIHKQSKQPPKPSSEAPTSGSGAVEGDGNKLVLLFDDRNDGFDCDELLQGSAEVLGKGSVGTSYKRVLEEKMMTVVVKRLRDVVVTKAEFESRMEVLGKMKNENVVPLRAYYYSEDEKWLVYDYMPAGSLSAHLHGCLSGTLLNWNHRMRIALCVARGVAYLHIGNVVHGNIKSSNVLLQQETNKDAFVSDYGLNTLFDTWSSPNHWVTGYWAPEVLRTQKFSLKSDVYSFGVLLLELLTGKAPNQASTHWNDFSMCVQWVVCEEPKAEIFDVELRRGQNMEEKFQMLRMAKDCVLIVPDQRPTMKKVVSLMEEMEVIETIIES</sequence>
<organism evidence="1 2">
    <name type="scientific">Smallanthus sonchifolius</name>
    <dbReference type="NCBI Taxonomy" id="185202"/>
    <lineage>
        <taxon>Eukaryota</taxon>
        <taxon>Viridiplantae</taxon>
        <taxon>Streptophyta</taxon>
        <taxon>Embryophyta</taxon>
        <taxon>Tracheophyta</taxon>
        <taxon>Spermatophyta</taxon>
        <taxon>Magnoliopsida</taxon>
        <taxon>eudicotyledons</taxon>
        <taxon>Gunneridae</taxon>
        <taxon>Pentapetalae</taxon>
        <taxon>asterids</taxon>
        <taxon>campanulids</taxon>
        <taxon>Asterales</taxon>
        <taxon>Asteraceae</taxon>
        <taxon>Asteroideae</taxon>
        <taxon>Heliantheae alliance</taxon>
        <taxon>Millerieae</taxon>
        <taxon>Smallanthus</taxon>
    </lineage>
</organism>
<reference evidence="2" key="1">
    <citation type="journal article" date="2022" name="Mol. Ecol. Resour.">
        <title>The genomes of chicory, endive, great burdock and yacon provide insights into Asteraceae palaeo-polyploidization history and plant inulin production.</title>
        <authorList>
            <person name="Fan W."/>
            <person name="Wang S."/>
            <person name="Wang H."/>
            <person name="Wang A."/>
            <person name="Jiang F."/>
            <person name="Liu H."/>
            <person name="Zhao H."/>
            <person name="Xu D."/>
            <person name="Zhang Y."/>
        </authorList>
    </citation>
    <scope>NUCLEOTIDE SEQUENCE [LARGE SCALE GENOMIC DNA]</scope>
    <source>
        <strain evidence="2">cv. Yunnan</strain>
    </source>
</reference>
<reference evidence="1 2" key="2">
    <citation type="journal article" date="2022" name="Mol. Ecol. Resour.">
        <title>The genomes of chicory, endive, great burdock and yacon provide insights into Asteraceae paleo-polyploidization history and plant inulin production.</title>
        <authorList>
            <person name="Fan W."/>
            <person name="Wang S."/>
            <person name="Wang H."/>
            <person name="Wang A."/>
            <person name="Jiang F."/>
            <person name="Liu H."/>
            <person name="Zhao H."/>
            <person name="Xu D."/>
            <person name="Zhang Y."/>
        </authorList>
    </citation>
    <scope>NUCLEOTIDE SEQUENCE [LARGE SCALE GENOMIC DNA]</scope>
    <source>
        <strain evidence="2">cv. Yunnan</strain>
        <tissue evidence="1">Leaves</tissue>
    </source>
</reference>
<name>A0ACB9ANZ9_9ASTR</name>
<accession>A0ACB9ANZ9</accession>
<evidence type="ECO:0000313" key="1">
    <source>
        <dbReference type="EMBL" id="KAI3711650.1"/>
    </source>
</evidence>
<dbReference type="Proteomes" id="UP001056120">
    <property type="component" value="Linkage Group LG24"/>
</dbReference>
<gene>
    <name evidence="1" type="ORF">L1987_70189</name>
</gene>
<protein>
    <submittedName>
        <fullName evidence="1">Uncharacterized protein</fullName>
    </submittedName>
</protein>
<evidence type="ECO:0000313" key="2">
    <source>
        <dbReference type="Proteomes" id="UP001056120"/>
    </source>
</evidence>
<comment type="caution">
    <text evidence="1">The sequence shown here is derived from an EMBL/GenBank/DDBJ whole genome shotgun (WGS) entry which is preliminary data.</text>
</comment>
<keyword evidence="2" id="KW-1185">Reference proteome</keyword>
<proteinExistence type="predicted"/>
<dbReference type="EMBL" id="CM042041">
    <property type="protein sequence ID" value="KAI3711650.1"/>
    <property type="molecule type" value="Genomic_DNA"/>
</dbReference>